<evidence type="ECO:0000313" key="2">
    <source>
        <dbReference type="EMBL" id="MBX24713.1"/>
    </source>
</evidence>
<organism evidence="2">
    <name type="scientific">Rhizophora mucronata</name>
    <name type="common">Asiatic mangrove</name>
    <dbReference type="NCBI Taxonomy" id="61149"/>
    <lineage>
        <taxon>Eukaryota</taxon>
        <taxon>Viridiplantae</taxon>
        <taxon>Streptophyta</taxon>
        <taxon>Embryophyta</taxon>
        <taxon>Tracheophyta</taxon>
        <taxon>Spermatophyta</taxon>
        <taxon>Magnoliopsida</taxon>
        <taxon>eudicotyledons</taxon>
        <taxon>Gunneridae</taxon>
        <taxon>Pentapetalae</taxon>
        <taxon>rosids</taxon>
        <taxon>fabids</taxon>
        <taxon>Malpighiales</taxon>
        <taxon>Rhizophoraceae</taxon>
        <taxon>Rhizophora</taxon>
    </lineage>
</organism>
<reference evidence="2" key="1">
    <citation type="submission" date="2018-02" db="EMBL/GenBank/DDBJ databases">
        <title>Rhizophora mucronata_Transcriptome.</title>
        <authorList>
            <person name="Meera S.P."/>
            <person name="Sreeshan A."/>
            <person name="Augustine A."/>
        </authorList>
    </citation>
    <scope>NUCLEOTIDE SEQUENCE</scope>
    <source>
        <tissue evidence="2">Leaf</tissue>
    </source>
</reference>
<protein>
    <submittedName>
        <fullName evidence="2">40S ribosomal protein S11-like</fullName>
    </submittedName>
</protein>
<proteinExistence type="predicted"/>
<feature type="signal peptide" evidence="1">
    <location>
        <begin position="1"/>
        <end position="15"/>
    </location>
</feature>
<dbReference type="AlphaFoldDB" id="A0A2P2M3C8"/>
<dbReference type="GO" id="GO:0005840">
    <property type="term" value="C:ribosome"/>
    <property type="evidence" value="ECO:0007669"/>
    <property type="project" value="UniProtKB-KW"/>
</dbReference>
<keyword evidence="2" id="KW-0689">Ribosomal protein</keyword>
<evidence type="ECO:0000256" key="1">
    <source>
        <dbReference type="SAM" id="SignalP"/>
    </source>
</evidence>
<keyword evidence="1" id="KW-0732">Signal</keyword>
<sequence length="58" mass="6006">MVWSVICVGPLPCSAVLCDIGMVKLGSAVSVSEVEIVGGQLLGFGRAMMAASWMSMMV</sequence>
<dbReference type="EMBL" id="GGEC01044229">
    <property type="protein sequence ID" value="MBX24713.1"/>
    <property type="molecule type" value="Transcribed_RNA"/>
</dbReference>
<feature type="chain" id="PRO_5015171294" evidence="1">
    <location>
        <begin position="16"/>
        <end position="58"/>
    </location>
</feature>
<keyword evidence="2" id="KW-0687">Ribonucleoprotein</keyword>
<name>A0A2P2M3C8_RHIMU</name>
<accession>A0A2P2M3C8</accession>